<evidence type="ECO:0000256" key="4">
    <source>
        <dbReference type="ARBA" id="ARBA00022670"/>
    </source>
</evidence>
<dbReference type="InterPro" id="IPR008753">
    <property type="entry name" value="Peptidase_M13_N"/>
</dbReference>
<dbReference type="Pfam" id="PF01431">
    <property type="entry name" value="Peptidase_M13"/>
    <property type="match status" value="1"/>
</dbReference>
<evidence type="ECO:0000256" key="5">
    <source>
        <dbReference type="ARBA" id="ARBA00022723"/>
    </source>
</evidence>
<keyword evidence="7" id="KW-0862">Zinc</keyword>
<feature type="domain" description="Peptidase M13 C-terminal" evidence="10">
    <location>
        <begin position="514"/>
        <end position="719"/>
    </location>
</feature>
<keyword evidence="5" id="KW-0479">Metal-binding</keyword>
<comment type="caution">
    <text evidence="12">The sequence shown here is derived from an EMBL/GenBank/DDBJ whole genome shotgun (WGS) entry which is preliminary data.</text>
</comment>
<evidence type="ECO:0000256" key="1">
    <source>
        <dbReference type="ARBA" id="ARBA00001947"/>
    </source>
</evidence>
<dbReference type="GO" id="GO:0005886">
    <property type="term" value="C:plasma membrane"/>
    <property type="evidence" value="ECO:0007669"/>
    <property type="project" value="UniProtKB-SubCell"/>
</dbReference>
<comment type="cofactor">
    <cofactor evidence="1">
        <name>Zn(2+)</name>
        <dbReference type="ChEBI" id="CHEBI:29105"/>
    </cofactor>
</comment>
<evidence type="ECO:0000256" key="9">
    <source>
        <dbReference type="SAM" id="SignalP"/>
    </source>
</evidence>
<feature type="domain" description="Peptidase M13 N-terminal" evidence="11">
    <location>
        <begin position="64"/>
        <end position="454"/>
    </location>
</feature>
<dbReference type="Pfam" id="PF05649">
    <property type="entry name" value="Peptidase_M13_N"/>
    <property type="match status" value="1"/>
</dbReference>
<dbReference type="PANTHER" id="PTHR11733">
    <property type="entry name" value="ZINC METALLOPROTEASE FAMILY M13 NEPRILYSIN-RELATED"/>
    <property type="match status" value="1"/>
</dbReference>
<dbReference type="InterPro" id="IPR000718">
    <property type="entry name" value="Peptidase_M13"/>
</dbReference>
<gene>
    <name evidence="12" type="ORF">PPYR_14458</name>
</gene>
<keyword evidence="6" id="KW-0378">Hydrolase</keyword>
<evidence type="ECO:0000313" key="12">
    <source>
        <dbReference type="EMBL" id="KAB0792499.1"/>
    </source>
</evidence>
<dbReference type="OrthoDB" id="6475849at2759"/>
<comment type="subcellular location">
    <subcellularLocation>
        <location evidence="2">Cell membrane</location>
        <topology evidence="2">Single-pass type II membrane protein</topology>
    </subcellularLocation>
</comment>
<accession>A0A5N4A5G0</accession>
<evidence type="ECO:0000256" key="3">
    <source>
        <dbReference type="ARBA" id="ARBA00007357"/>
    </source>
</evidence>
<dbReference type="Gene3D" id="1.10.1380.10">
    <property type="entry name" value="Neutral endopeptidase , domain2"/>
    <property type="match status" value="1"/>
</dbReference>
<dbReference type="Proteomes" id="UP000327044">
    <property type="component" value="Unassembled WGS sequence"/>
</dbReference>
<evidence type="ECO:0008006" key="14">
    <source>
        <dbReference type="Google" id="ProtNLM"/>
    </source>
</evidence>
<dbReference type="GO" id="GO:0004222">
    <property type="term" value="F:metalloendopeptidase activity"/>
    <property type="evidence" value="ECO:0007669"/>
    <property type="project" value="InterPro"/>
</dbReference>
<evidence type="ECO:0000313" key="13">
    <source>
        <dbReference type="Proteomes" id="UP000327044"/>
    </source>
</evidence>
<dbReference type="InParanoid" id="A0A5N4A5G0"/>
<dbReference type="PROSITE" id="PS51885">
    <property type="entry name" value="NEPRILYSIN"/>
    <property type="match status" value="1"/>
</dbReference>
<evidence type="ECO:0000256" key="8">
    <source>
        <dbReference type="ARBA" id="ARBA00023049"/>
    </source>
</evidence>
<dbReference type="SUPFAM" id="SSF55486">
    <property type="entry name" value="Metalloproteases ('zincins'), catalytic domain"/>
    <property type="match status" value="1"/>
</dbReference>
<feature type="signal peptide" evidence="9">
    <location>
        <begin position="1"/>
        <end position="23"/>
    </location>
</feature>
<dbReference type="InterPro" id="IPR018497">
    <property type="entry name" value="Peptidase_M13_C"/>
</dbReference>
<evidence type="ECO:0000256" key="2">
    <source>
        <dbReference type="ARBA" id="ARBA00004401"/>
    </source>
</evidence>
<evidence type="ECO:0000259" key="10">
    <source>
        <dbReference type="Pfam" id="PF01431"/>
    </source>
</evidence>
<dbReference type="CDD" id="cd08662">
    <property type="entry name" value="M13"/>
    <property type="match status" value="1"/>
</dbReference>
<dbReference type="InterPro" id="IPR042089">
    <property type="entry name" value="Peptidase_M13_dom_2"/>
</dbReference>
<dbReference type="PANTHER" id="PTHR11733:SF224">
    <property type="entry name" value="NEPRILYSIN-2"/>
    <property type="match status" value="1"/>
</dbReference>
<name>A0A5N4A5G0_PHOPY</name>
<keyword evidence="9" id="KW-0732">Signal</keyword>
<keyword evidence="8" id="KW-0482">Metalloprotease</keyword>
<protein>
    <recommendedName>
        <fullName evidence="14">Peptidase M13 N-terminal domain-containing protein</fullName>
    </recommendedName>
</protein>
<evidence type="ECO:0000259" key="11">
    <source>
        <dbReference type="Pfam" id="PF05649"/>
    </source>
</evidence>
<feature type="chain" id="PRO_5024435070" description="Peptidase M13 N-terminal domain-containing protein" evidence="9">
    <location>
        <begin position="24"/>
        <end position="720"/>
    </location>
</feature>
<organism evidence="12 13">
    <name type="scientific">Photinus pyralis</name>
    <name type="common">Common eastern firefly</name>
    <name type="synonym">Lampyris pyralis</name>
    <dbReference type="NCBI Taxonomy" id="7054"/>
    <lineage>
        <taxon>Eukaryota</taxon>
        <taxon>Metazoa</taxon>
        <taxon>Ecdysozoa</taxon>
        <taxon>Arthropoda</taxon>
        <taxon>Hexapoda</taxon>
        <taxon>Insecta</taxon>
        <taxon>Pterygota</taxon>
        <taxon>Neoptera</taxon>
        <taxon>Endopterygota</taxon>
        <taxon>Coleoptera</taxon>
        <taxon>Polyphaga</taxon>
        <taxon>Elateriformia</taxon>
        <taxon>Elateroidea</taxon>
        <taxon>Lampyridae</taxon>
        <taxon>Lampyrinae</taxon>
        <taxon>Photinus</taxon>
    </lineage>
</organism>
<dbReference type="AlphaFoldDB" id="A0A5N4A5G0"/>
<proteinExistence type="inferred from homology"/>
<keyword evidence="4" id="KW-0645">Protease</keyword>
<reference evidence="12 13" key="1">
    <citation type="journal article" date="2018" name="Elife">
        <title>Firefly genomes illuminate parallel origins of bioluminescence in beetles.</title>
        <authorList>
            <person name="Fallon T.R."/>
            <person name="Lower S.E."/>
            <person name="Chang C.H."/>
            <person name="Bessho-Uehara M."/>
            <person name="Martin G.J."/>
            <person name="Bewick A.J."/>
            <person name="Behringer M."/>
            <person name="Debat H.J."/>
            <person name="Wong I."/>
            <person name="Day J.C."/>
            <person name="Suvorov A."/>
            <person name="Silva C.J."/>
            <person name="Stanger-Hall K.F."/>
            <person name="Hall D.W."/>
            <person name="Schmitz R.J."/>
            <person name="Nelson D.R."/>
            <person name="Lewis S.M."/>
            <person name="Shigenobu S."/>
            <person name="Bybee S.M."/>
            <person name="Larracuente A.M."/>
            <person name="Oba Y."/>
            <person name="Weng J.K."/>
        </authorList>
    </citation>
    <scope>NUCLEOTIDE SEQUENCE [LARGE SCALE GENOMIC DNA]</scope>
    <source>
        <strain evidence="12">1611_PpyrPB1</strain>
        <tissue evidence="12">Whole body</tissue>
    </source>
</reference>
<dbReference type="Gene3D" id="3.40.390.10">
    <property type="entry name" value="Collagenase (Catalytic Domain)"/>
    <property type="match status" value="1"/>
</dbReference>
<dbReference type="GO" id="GO:0046872">
    <property type="term" value="F:metal ion binding"/>
    <property type="evidence" value="ECO:0007669"/>
    <property type="project" value="UniProtKB-KW"/>
</dbReference>
<dbReference type="InterPro" id="IPR024079">
    <property type="entry name" value="MetalloPept_cat_dom_sf"/>
</dbReference>
<comment type="similarity">
    <text evidence="3">Belongs to the peptidase M13 family.</text>
</comment>
<dbReference type="PRINTS" id="PR00786">
    <property type="entry name" value="NEPRILYSIN"/>
</dbReference>
<dbReference type="EMBL" id="VVIM01000010">
    <property type="protein sequence ID" value="KAB0792499.1"/>
    <property type="molecule type" value="Genomic_DNA"/>
</dbReference>
<keyword evidence="13" id="KW-1185">Reference proteome</keyword>
<evidence type="ECO:0000256" key="7">
    <source>
        <dbReference type="ARBA" id="ARBA00022833"/>
    </source>
</evidence>
<evidence type="ECO:0000256" key="6">
    <source>
        <dbReference type="ARBA" id="ARBA00022801"/>
    </source>
</evidence>
<dbReference type="GO" id="GO:0016485">
    <property type="term" value="P:protein processing"/>
    <property type="evidence" value="ECO:0007669"/>
    <property type="project" value="TreeGrafter"/>
</dbReference>
<sequence length="720" mass="82090">MALPDITVHLGKVLFLLLVPVLALSSDRDNDECLNDNKQQVCTTSGCVHAASEILNTIDESVDPCDDFYKFSCGTFIKNAVIPDDALMVMRNQKIQNKVMQQLRAMIEEPTQSDESRPFVMLKKFYKACMDTDAIEKRGLTKMKMLLTELGGWPVLDGSSWNDTGFDWKEMVHQFRKIGFDNTGFLYVYISSDFMNSTRSIILIDEGMLMMKKDFLMQGFDSPVVRAFYNYIVKVAVAYGADPDLAETDMKDVINFQIEFARIRLSSEHRRNLTTLTNQMAISNLQRQFPTFPWVDYINGVLGDPNVAVGEADIVDVSVPSFIPKMEKLIARTSKRVQSNYLLLLFTQSVAKMQPEKIRNLQFELNKAVSGVQKVPPKWKDCVIAVNNRMGIATAALYVRKYFDEKSKNNIIDIIFDVKNAFIGSVTKLDWMDDDTQKMAVEKARKIVNHVAYPHELLNDTKIEEFYAKLEPADNLLDFHFNQRKFDKDFTVASLRNPMNKGDWTRYASSTAVNAFYRPSENSIELPAGILQDVYFDKDRPQYLNYGGIGFIIGHEITHGFDDQGRQIDKDGLLRDWWTKDTANTFISKSKCIIEQYSNFTVPNSNVSMNGINTQGENIADNGGVKMAYLAYRSWVQRNGEEASLPGLKYTPYQLFWISVANIWCAKARPEILDKLAVTAHHSLPNFRVTGPMRNSQHFAEDFNCPLTSNMNPEDKCSIW</sequence>